<dbReference type="Proteomes" id="UP000294746">
    <property type="component" value="Unassembled WGS sequence"/>
</dbReference>
<name>A0A4R2RTC7_9BACL</name>
<evidence type="ECO:0008006" key="5">
    <source>
        <dbReference type="Google" id="ProtNLM"/>
    </source>
</evidence>
<evidence type="ECO:0000256" key="1">
    <source>
        <dbReference type="SAM" id="MobiDB-lite"/>
    </source>
</evidence>
<dbReference type="OrthoDB" id="2444319at2"/>
<comment type="caution">
    <text evidence="3">The sequence shown here is derived from an EMBL/GenBank/DDBJ whole genome shotgun (WGS) entry which is preliminary data.</text>
</comment>
<dbReference type="SUPFAM" id="SSF49265">
    <property type="entry name" value="Fibronectin type III"/>
    <property type="match status" value="1"/>
</dbReference>
<feature type="region of interest" description="Disordered" evidence="1">
    <location>
        <begin position="276"/>
        <end position="298"/>
    </location>
</feature>
<evidence type="ECO:0000313" key="4">
    <source>
        <dbReference type="Proteomes" id="UP000294746"/>
    </source>
</evidence>
<keyword evidence="2" id="KW-0732">Signal</keyword>
<keyword evidence="4" id="KW-1185">Reference proteome</keyword>
<reference evidence="3 4" key="1">
    <citation type="submission" date="2019-03" db="EMBL/GenBank/DDBJ databases">
        <title>Genomic Encyclopedia of Type Strains, Phase IV (KMG-IV): sequencing the most valuable type-strain genomes for metagenomic binning, comparative biology and taxonomic classification.</title>
        <authorList>
            <person name="Goeker M."/>
        </authorList>
    </citation>
    <scope>NUCLEOTIDE SEQUENCE [LARGE SCALE GENOMIC DNA]</scope>
    <source>
        <strain evidence="3 4">DSM 46831</strain>
    </source>
</reference>
<dbReference type="EMBL" id="SLXV01000022">
    <property type="protein sequence ID" value="TCP66498.1"/>
    <property type="molecule type" value="Genomic_DNA"/>
</dbReference>
<dbReference type="InterPro" id="IPR036116">
    <property type="entry name" value="FN3_sf"/>
</dbReference>
<proteinExistence type="predicted"/>
<evidence type="ECO:0000313" key="3">
    <source>
        <dbReference type="EMBL" id="TCP66498.1"/>
    </source>
</evidence>
<feature type="chain" id="PRO_5039282010" description="Fibronectin type III domain protein" evidence="2">
    <location>
        <begin position="29"/>
        <end position="713"/>
    </location>
</feature>
<accession>A0A4R2RTC7</accession>
<protein>
    <recommendedName>
        <fullName evidence="5">Fibronectin type III domain protein</fullName>
    </recommendedName>
</protein>
<dbReference type="RefSeq" id="WP_131848974.1">
    <property type="nucleotide sequence ID" value="NZ_SLXV01000022.1"/>
</dbReference>
<dbReference type="AlphaFoldDB" id="A0A4R2RTC7"/>
<organism evidence="3 4">
    <name type="scientific">Baia soyae</name>
    <dbReference type="NCBI Taxonomy" id="1544746"/>
    <lineage>
        <taxon>Bacteria</taxon>
        <taxon>Bacillati</taxon>
        <taxon>Bacillota</taxon>
        <taxon>Bacilli</taxon>
        <taxon>Bacillales</taxon>
        <taxon>Thermoactinomycetaceae</taxon>
        <taxon>Baia</taxon>
    </lineage>
</organism>
<evidence type="ECO:0000256" key="2">
    <source>
        <dbReference type="SAM" id="SignalP"/>
    </source>
</evidence>
<dbReference type="Gene3D" id="2.60.40.10">
    <property type="entry name" value="Immunoglobulins"/>
    <property type="match status" value="1"/>
</dbReference>
<feature type="signal peptide" evidence="2">
    <location>
        <begin position="1"/>
        <end position="28"/>
    </location>
</feature>
<feature type="compositionally biased region" description="Basic residues" evidence="1">
    <location>
        <begin position="278"/>
        <end position="293"/>
    </location>
</feature>
<gene>
    <name evidence="3" type="ORF">EDD57_1223</name>
</gene>
<sequence length="713" mass="80090">MNKFNRVLSGGLSICLLSSMVISSSASATSRKDLDVRITQSTDSVDFSWTTVGDVYKVYAYRDGKESLIWSGGDLHYKQTGLEADHAYSYKIIAYKNDQLIDEEVVHTSTLKTKEQVSETERYNEKLFNQSTSKVKTNKKPLQLMGTTQDDKLNEEKLNYPMINAQINSTVKNDKIKLQWVNVPDQDGIYDVYRDGKLIEKVNGNEFVDADVKTNTKYKYKIMGSKRIPDSEIQKKKEFLAKNKVTFSQKDEEILFYETKEIGTIVKSSTNIISAQSRSKKAKPTKPTGKKAKLSQEQQDDFEYPNGVGYLFRYTTFIPMDKAPNPACLGIPIGTVCDFDSFHGDNRGFDPFAESFRTRSDTFVTWDDRKKPNDVAFKPDTGITIGYKDGKKVARAKAPKSDIRLAGQDKGDDWISHQVQVQSAIPLLKIADRNVAPDIDAFYYTKVYSDWKGQFYGVHDKAPSHEFYMYEHPGDIGFDIMLSEHTDFNALFPLAKKHEWKYNLVLPPDGAPVPGGSSSGIDESGNFVFSMGNENYVNSKHYTPTWGSLSLDVHLTEGSKNVTVRLEKLDGTVIETKKGLAGGSVASFYVAGLSEDEEYRIVINTANDSGSYAKGYIHQNDWMDAGITTNHEEVYTYNGVELRKGMYKGKRYAWGLARNGEYVRFEVSIDGGKTVADTSSRTGKGSYTSATTAPSSAYRVFRVCIKDGCGKWW</sequence>
<dbReference type="InterPro" id="IPR013783">
    <property type="entry name" value="Ig-like_fold"/>
</dbReference>